<evidence type="ECO:0000256" key="3">
    <source>
        <dbReference type="ARBA" id="ARBA00022692"/>
    </source>
</evidence>
<comment type="caution">
    <text evidence="7">The sequence shown here is derived from an EMBL/GenBank/DDBJ whole genome shotgun (WGS) entry which is preliminary data.</text>
</comment>
<keyword evidence="8" id="KW-1185">Reference proteome</keyword>
<dbReference type="GeneID" id="67472263"/>
<feature type="transmembrane region" description="Helical" evidence="6">
    <location>
        <begin position="27"/>
        <end position="45"/>
    </location>
</feature>
<dbReference type="PANTHER" id="PTHR33931:SF2">
    <property type="entry name" value="HOLIN-LIKE PROTEIN CIDA"/>
    <property type="match status" value="1"/>
</dbReference>
<keyword evidence="5 6" id="KW-0472">Membrane</keyword>
<keyword evidence="3 6" id="KW-0812">Transmembrane</keyword>
<dbReference type="EMBL" id="LBBT01000009">
    <property type="protein sequence ID" value="KKY02972.1"/>
    <property type="molecule type" value="Genomic_DNA"/>
</dbReference>
<dbReference type="GO" id="GO:0005886">
    <property type="term" value="C:plasma membrane"/>
    <property type="evidence" value="ECO:0007669"/>
    <property type="project" value="UniProtKB-SubCell"/>
</dbReference>
<evidence type="ECO:0000256" key="6">
    <source>
        <dbReference type="SAM" id="Phobius"/>
    </source>
</evidence>
<sequence length="124" mass="13444">MKLLRQLALILAIWAVGEYISSFLSNIIIIPGSIIGMVILFVLLKSKIIKVESIEELGNFFLDNMAIFFVPAGVSLINSLDLIGSNIIVLAATIIISTTLVMVITAIVVEKMIEIKSKKGQGNV</sequence>
<organism evidence="7 8">
    <name type="scientific">Paraclostridium benzoelyticum</name>
    <dbReference type="NCBI Taxonomy" id="1629550"/>
    <lineage>
        <taxon>Bacteria</taxon>
        <taxon>Bacillati</taxon>
        <taxon>Bacillota</taxon>
        <taxon>Clostridia</taxon>
        <taxon>Peptostreptococcales</taxon>
        <taxon>Peptostreptococcaceae</taxon>
        <taxon>Paraclostridium</taxon>
    </lineage>
</organism>
<dbReference type="RefSeq" id="WP_021432575.1">
    <property type="nucleotide sequence ID" value="NZ_LBBT01000009.1"/>
</dbReference>
<name>A0A0M3DNJ8_9FIRM</name>
<dbReference type="OrthoDB" id="3176438at2"/>
<protein>
    <submittedName>
        <fullName evidence="7">Transporter</fullName>
    </submittedName>
</protein>
<feature type="transmembrane region" description="Helical" evidence="6">
    <location>
        <begin position="83"/>
        <end position="109"/>
    </location>
</feature>
<evidence type="ECO:0000256" key="4">
    <source>
        <dbReference type="ARBA" id="ARBA00022989"/>
    </source>
</evidence>
<evidence type="ECO:0000256" key="5">
    <source>
        <dbReference type="ARBA" id="ARBA00023136"/>
    </source>
</evidence>
<gene>
    <name evidence="7" type="ORF">VN21_00250</name>
</gene>
<dbReference type="PATRIC" id="fig|1629550.3.peg.5"/>
<comment type="subcellular location">
    <subcellularLocation>
        <location evidence="1">Cell membrane</location>
        <topology evidence="1">Multi-pass membrane protein</topology>
    </subcellularLocation>
</comment>
<evidence type="ECO:0000313" key="7">
    <source>
        <dbReference type="EMBL" id="KKY02972.1"/>
    </source>
</evidence>
<accession>A0A0M3DNJ8</accession>
<reference evidence="7 8" key="1">
    <citation type="submission" date="2015-04" db="EMBL/GenBank/DDBJ databases">
        <title>Microcin producing Clostridium sp. JC272T.</title>
        <authorList>
            <person name="Jyothsna T."/>
            <person name="Sasikala C."/>
            <person name="Ramana C."/>
        </authorList>
    </citation>
    <scope>NUCLEOTIDE SEQUENCE [LARGE SCALE GENOMIC DNA]</scope>
    <source>
        <strain evidence="7 8">JC272</strain>
    </source>
</reference>
<dbReference type="AlphaFoldDB" id="A0A0M3DNJ8"/>
<keyword evidence="2" id="KW-1003">Cell membrane</keyword>
<dbReference type="PANTHER" id="PTHR33931">
    <property type="entry name" value="HOLIN-LIKE PROTEIN CIDA-RELATED"/>
    <property type="match status" value="1"/>
</dbReference>
<evidence type="ECO:0000256" key="2">
    <source>
        <dbReference type="ARBA" id="ARBA00022475"/>
    </source>
</evidence>
<dbReference type="Pfam" id="PF03788">
    <property type="entry name" value="LrgA"/>
    <property type="match status" value="1"/>
</dbReference>
<feature type="transmembrane region" description="Helical" evidence="6">
    <location>
        <begin position="57"/>
        <end position="77"/>
    </location>
</feature>
<evidence type="ECO:0000313" key="8">
    <source>
        <dbReference type="Proteomes" id="UP000034407"/>
    </source>
</evidence>
<proteinExistence type="predicted"/>
<dbReference type="Proteomes" id="UP000034407">
    <property type="component" value="Unassembled WGS sequence"/>
</dbReference>
<dbReference type="InterPro" id="IPR005538">
    <property type="entry name" value="LrgA/CidA"/>
</dbReference>
<keyword evidence="4 6" id="KW-1133">Transmembrane helix</keyword>
<evidence type="ECO:0000256" key="1">
    <source>
        <dbReference type="ARBA" id="ARBA00004651"/>
    </source>
</evidence>